<keyword evidence="14" id="KW-1185">Reference proteome</keyword>
<dbReference type="STRING" id="48701.ENSPMEP00000008567"/>
<dbReference type="Ensembl" id="ENSPMET00000002229.1">
    <property type="protein sequence ID" value="ENSPMEP00000008567.1"/>
    <property type="gene ID" value="ENSPMEG00000010328.1"/>
</dbReference>
<evidence type="ECO:0000313" key="14">
    <source>
        <dbReference type="Proteomes" id="UP000261480"/>
    </source>
</evidence>
<dbReference type="PROSITE" id="PS50835">
    <property type="entry name" value="IG_LIKE"/>
    <property type="match status" value="1"/>
</dbReference>
<keyword evidence="2" id="KW-1003">Cell membrane</keyword>
<dbReference type="Proteomes" id="UP000261480">
    <property type="component" value="Unplaced"/>
</dbReference>
<dbReference type="GO" id="GO:0031295">
    <property type="term" value="P:T cell costimulation"/>
    <property type="evidence" value="ECO:0007669"/>
    <property type="project" value="TreeGrafter"/>
</dbReference>
<evidence type="ECO:0000259" key="12">
    <source>
        <dbReference type="PROSITE" id="PS50835"/>
    </source>
</evidence>
<comment type="subcellular location">
    <subcellularLocation>
        <location evidence="1">Cell membrane</location>
        <topology evidence="1">Single-pass type I membrane protein</topology>
    </subcellularLocation>
</comment>
<evidence type="ECO:0000256" key="5">
    <source>
        <dbReference type="ARBA" id="ARBA00022989"/>
    </source>
</evidence>
<dbReference type="InterPro" id="IPR013106">
    <property type="entry name" value="Ig_V-set"/>
</dbReference>
<feature type="domain" description="Ig-like" evidence="12">
    <location>
        <begin position="21"/>
        <end position="131"/>
    </location>
</feature>
<dbReference type="AlphaFoldDB" id="A0A3B3X0I9"/>
<evidence type="ECO:0000256" key="6">
    <source>
        <dbReference type="ARBA" id="ARBA00023136"/>
    </source>
</evidence>
<dbReference type="SMART" id="SM00408">
    <property type="entry name" value="IGc2"/>
    <property type="match status" value="1"/>
</dbReference>
<protein>
    <recommendedName>
        <fullName evidence="12">Ig-like domain-containing protein</fullName>
    </recommendedName>
</protein>
<keyword evidence="9" id="KW-0325">Glycoprotein</keyword>
<evidence type="ECO:0000256" key="7">
    <source>
        <dbReference type="ARBA" id="ARBA00023157"/>
    </source>
</evidence>
<keyword evidence="10" id="KW-0393">Immunoglobulin domain</keyword>
<dbReference type="GO" id="GO:0007166">
    <property type="term" value="P:cell surface receptor signaling pathway"/>
    <property type="evidence" value="ECO:0007669"/>
    <property type="project" value="TreeGrafter"/>
</dbReference>
<keyword evidence="7" id="KW-1015">Disulfide bond</keyword>
<keyword evidence="8" id="KW-0675">Receptor</keyword>
<feature type="signal peptide" evidence="11">
    <location>
        <begin position="1"/>
        <end position="21"/>
    </location>
</feature>
<dbReference type="GO" id="GO:0042130">
    <property type="term" value="P:negative regulation of T cell proliferation"/>
    <property type="evidence" value="ECO:0007669"/>
    <property type="project" value="TreeGrafter"/>
</dbReference>
<dbReference type="InterPro" id="IPR013783">
    <property type="entry name" value="Ig-like_fold"/>
</dbReference>
<sequence>SSSCLSNLCLLFWVSFPGCYPESVSEIEMNLSVRSGGSVTLSCTAADLTDPKAVIWSRTDLDSDVLSVRPGQKNSLIRHQSYQNRANLLDWQVKNGEASLVLDNVTTDDSGTYECRVQIKEKEMKRISTVSLQVSAAPPPGECYTGSEPAPFWFWFSDQVVVIFSRIRLIPGSVLRSTFKVDHFGIYSSGHPADEAFQQSNGSDV</sequence>
<proteinExistence type="predicted"/>
<dbReference type="Pfam" id="PF07686">
    <property type="entry name" value="V-set"/>
    <property type="match status" value="1"/>
</dbReference>
<dbReference type="GO" id="GO:0071222">
    <property type="term" value="P:cellular response to lipopolysaccharide"/>
    <property type="evidence" value="ECO:0007669"/>
    <property type="project" value="TreeGrafter"/>
</dbReference>
<evidence type="ECO:0000256" key="2">
    <source>
        <dbReference type="ARBA" id="ARBA00022475"/>
    </source>
</evidence>
<dbReference type="InterPro" id="IPR003598">
    <property type="entry name" value="Ig_sub2"/>
</dbReference>
<evidence type="ECO:0000256" key="9">
    <source>
        <dbReference type="ARBA" id="ARBA00023180"/>
    </source>
</evidence>
<feature type="chain" id="PRO_5017392722" description="Ig-like domain-containing protein" evidence="11">
    <location>
        <begin position="22"/>
        <end position="205"/>
    </location>
</feature>
<dbReference type="InterPro" id="IPR003599">
    <property type="entry name" value="Ig_sub"/>
</dbReference>
<keyword evidence="5" id="KW-1133">Transmembrane helix</keyword>
<dbReference type="GO" id="GO:0006955">
    <property type="term" value="P:immune response"/>
    <property type="evidence" value="ECO:0007669"/>
    <property type="project" value="TreeGrafter"/>
</dbReference>
<reference evidence="13" key="2">
    <citation type="submission" date="2025-09" db="UniProtKB">
        <authorList>
            <consortium name="Ensembl"/>
        </authorList>
    </citation>
    <scope>IDENTIFICATION</scope>
</reference>
<dbReference type="PANTHER" id="PTHR25466:SF9">
    <property type="entry name" value="FIBRONECTIN TYPE-III DOMAIN-CONTAINING PROTEIN"/>
    <property type="match status" value="1"/>
</dbReference>
<dbReference type="SMART" id="SM00409">
    <property type="entry name" value="IG"/>
    <property type="match status" value="1"/>
</dbReference>
<evidence type="ECO:0000256" key="3">
    <source>
        <dbReference type="ARBA" id="ARBA00022692"/>
    </source>
</evidence>
<accession>A0A3B3X0I9</accession>
<organism evidence="13 14">
    <name type="scientific">Poecilia mexicana</name>
    <dbReference type="NCBI Taxonomy" id="48701"/>
    <lineage>
        <taxon>Eukaryota</taxon>
        <taxon>Metazoa</taxon>
        <taxon>Chordata</taxon>
        <taxon>Craniata</taxon>
        <taxon>Vertebrata</taxon>
        <taxon>Euteleostomi</taxon>
        <taxon>Actinopterygii</taxon>
        <taxon>Neopterygii</taxon>
        <taxon>Teleostei</taxon>
        <taxon>Neoteleostei</taxon>
        <taxon>Acanthomorphata</taxon>
        <taxon>Ovalentaria</taxon>
        <taxon>Atherinomorphae</taxon>
        <taxon>Cyprinodontiformes</taxon>
        <taxon>Poeciliidae</taxon>
        <taxon>Poeciliinae</taxon>
        <taxon>Poecilia</taxon>
    </lineage>
</organism>
<keyword evidence="6" id="KW-0472">Membrane</keyword>
<evidence type="ECO:0000256" key="10">
    <source>
        <dbReference type="ARBA" id="ARBA00023319"/>
    </source>
</evidence>
<dbReference type="GO" id="GO:0009897">
    <property type="term" value="C:external side of plasma membrane"/>
    <property type="evidence" value="ECO:0007669"/>
    <property type="project" value="TreeGrafter"/>
</dbReference>
<name>A0A3B3X0I9_9TELE</name>
<dbReference type="InterPro" id="IPR007110">
    <property type="entry name" value="Ig-like_dom"/>
</dbReference>
<dbReference type="SUPFAM" id="SSF48726">
    <property type="entry name" value="Immunoglobulin"/>
    <property type="match status" value="1"/>
</dbReference>
<evidence type="ECO:0000256" key="1">
    <source>
        <dbReference type="ARBA" id="ARBA00004251"/>
    </source>
</evidence>
<reference evidence="13" key="1">
    <citation type="submission" date="2025-08" db="UniProtKB">
        <authorList>
            <consortium name="Ensembl"/>
        </authorList>
    </citation>
    <scope>IDENTIFICATION</scope>
</reference>
<dbReference type="InterPro" id="IPR036179">
    <property type="entry name" value="Ig-like_dom_sf"/>
</dbReference>
<keyword evidence="3" id="KW-0812">Transmembrane</keyword>
<evidence type="ECO:0000256" key="8">
    <source>
        <dbReference type="ARBA" id="ARBA00023170"/>
    </source>
</evidence>
<dbReference type="Gene3D" id="2.60.40.10">
    <property type="entry name" value="Immunoglobulins"/>
    <property type="match status" value="1"/>
</dbReference>
<evidence type="ECO:0000256" key="11">
    <source>
        <dbReference type="SAM" id="SignalP"/>
    </source>
</evidence>
<evidence type="ECO:0000313" key="13">
    <source>
        <dbReference type="Ensembl" id="ENSPMEP00000008567.1"/>
    </source>
</evidence>
<dbReference type="InterPro" id="IPR051713">
    <property type="entry name" value="T-cell_Activation_Regulation"/>
</dbReference>
<keyword evidence="4 11" id="KW-0732">Signal</keyword>
<dbReference type="PANTHER" id="PTHR25466">
    <property type="entry name" value="T-LYMPHOCYTE ACTIVATION ANTIGEN"/>
    <property type="match status" value="1"/>
</dbReference>
<dbReference type="GO" id="GO:0042102">
    <property type="term" value="P:positive regulation of T cell proliferation"/>
    <property type="evidence" value="ECO:0007669"/>
    <property type="project" value="TreeGrafter"/>
</dbReference>
<evidence type="ECO:0000256" key="4">
    <source>
        <dbReference type="ARBA" id="ARBA00022729"/>
    </source>
</evidence>
<dbReference type="SMART" id="SM00406">
    <property type="entry name" value="IGv"/>
    <property type="match status" value="1"/>
</dbReference>